<accession>A0A1I0WAC9</accession>
<organism evidence="2 3">
    <name type="scientific">Cellulomonas marina</name>
    <dbReference type="NCBI Taxonomy" id="988821"/>
    <lineage>
        <taxon>Bacteria</taxon>
        <taxon>Bacillati</taxon>
        <taxon>Actinomycetota</taxon>
        <taxon>Actinomycetes</taxon>
        <taxon>Micrococcales</taxon>
        <taxon>Cellulomonadaceae</taxon>
        <taxon>Cellulomonas</taxon>
    </lineage>
</organism>
<feature type="region of interest" description="Disordered" evidence="1">
    <location>
        <begin position="1"/>
        <end position="39"/>
    </location>
</feature>
<dbReference type="STRING" id="988821.SAMN05421867_102311"/>
<dbReference type="EMBL" id="FOKA01000002">
    <property type="protein sequence ID" value="SFA85571.1"/>
    <property type="molecule type" value="Genomic_DNA"/>
</dbReference>
<gene>
    <name evidence="2" type="ORF">SAMN05421867_102311</name>
</gene>
<protein>
    <submittedName>
        <fullName evidence="2">Uncharacterized protein</fullName>
    </submittedName>
</protein>
<evidence type="ECO:0000313" key="2">
    <source>
        <dbReference type="EMBL" id="SFA85571.1"/>
    </source>
</evidence>
<evidence type="ECO:0000313" key="3">
    <source>
        <dbReference type="Proteomes" id="UP000199012"/>
    </source>
</evidence>
<evidence type="ECO:0000256" key="1">
    <source>
        <dbReference type="SAM" id="MobiDB-lite"/>
    </source>
</evidence>
<proteinExistence type="predicted"/>
<sequence>MYADNRTRFAPVEDGATFRGDPAAVTNPQTVTGRPPLTR</sequence>
<dbReference type="Proteomes" id="UP000199012">
    <property type="component" value="Unassembled WGS sequence"/>
</dbReference>
<dbReference type="AlphaFoldDB" id="A0A1I0WAC9"/>
<reference evidence="2 3" key="1">
    <citation type="submission" date="2016-10" db="EMBL/GenBank/DDBJ databases">
        <authorList>
            <person name="de Groot N.N."/>
        </authorList>
    </citation>
    <scope>NUCLEOTIDE SEQUENCE [LARGE SCALE GENOMIC DNA]</scope>
    <source>
        <strain evidence="2 3">CGMCC 4.6945</strain>
    </source>
</reference>
<keyword evidence="3" id="KW-1185">Reference proteome</keyword>
<name>A0A1I0WAC9_9CELL</name>